<dbReference type="STRING" id="1121362.A605_09075"/>
<gene>
    <name evidence="2" type="ORF">A605_09075</name>
</gene>
<evidence type="ECO:0000313" key="3">
    <source>
        <dbReference type="Proteomes" id="UP000011723"/>
    </source>
</evidence>
<feature type="transmembrane region" description="Helical" evidence="1">
    <location>
        <begin position="20"/>
        <end position="39"/>
    </location>
</feature>
<reference evidence="2 3" key="1">
    <citation type="journal article" date="2012" name="Stand. Genomic Sci.">
        <title>Genome sequence of the halotolerant bacterium Corynebacterium halotolerans type strain YIM 70093(T) (= DSM 44683(T)).</title>
        <authorList>
            <person name="Ruckert C."/>
            <person name="Albersmeier A."/>
            <person name="Al-Dilaimi A."/>
            <person name="Niehaus K."/>
            <person name="Szczepanowski R."/>
            <person name="Kalinowski J."/>
        </authorList>
    </citation>
    <scope>NUCLEOTIDE SEQUENCE [LARGE SCALE GENOMIC DNA]</scope>
    <source>
        <strain evidence="2">YIM 70093</strain>
    </source>
</reference>
<evidence type="ECO:0000256" key="1">
    <source>
        <dbReference type="SAM" id="Phobius"/>
    </source>
</evidence>
<dbReference type="KEGG" id="chn:A605_09075"/>
<evidence type="ECO:0000313" key="2">
    <source>
        <dbReference type="EMBL" id="AGF72817.1"/>
    </source>
</evidence>
<keyword evidence="3" id="KW-1185">Reference proteome</keyword>
<dbReference type="Proteomes" id="UP000011723">
    <property type="component" value="Chromosome"/>
</dbReference>
<dbReference type="HOGENOM" id="CLU_2878256_0_0_11"/>
<keyword evidence="1" id="KW-0472">Membrane</keyword>
<accession>M1NTL1</accession>
<organism evidence="2 3">
    <name type="scientific">Corynebacterium halotolerans YIM 70093 = DSM 44683</name>
    <dbReference type="NCBI Taxonomy" id="1121362"/>
    <lineage>
        <taxon>Bacteria</taxon>
        <taxon>Bacillati</taxon>
        <taxon>Actinomycetota</taxon>
        <taxon>Actinomycetes</taxon>
        <taxon>Mycobacteriales</taxon>
        <taxon>Corynebacteriaceae</taxon>
        <taxon>Corynebacterium</taxon>
    </lineage>
</organism>
<keyword evidence="1" id="KW-1133">Transmembrane helix</keyword>
<sequence>MVEGRSEVIPDGSGSGVRAIGAGLVVVLYLAHLPIGRVIRLFVPERPDLDQQGTHQLPPTPYF</sequence>
<keyword evidence="1" id="KW-0812">Transmembrane</keyword>
<dbReference type="EMBL" id="CP003697">
    <property type="protein sequence ID" value="AGF72817.1"/>
    <property type="molecule type" value="Genomic_DNA"/>
</dbReference>
<name>M1NTL1_9CORY</name>
<dbReference type="PATRIC" id="fig|1121362.3.peg.1832"/>
<dbReference type="AlphaFoldDB" id="M1NTL1"/>
<proteinExistence type="predicted"/>
<protein>
    <submittedName>
        <fullName evidence="2">Uncharacterized protein</fullName>
    </submittedName>
</protein>
<dbReference type="RefSeq" id="WP_015401236.1">
    <property type="nucleotide sequence ID" value="NC_020302.1"/>
</dbReference>